<protein>
    <submittedName>
        <fullName evidence="2">Uncharacterized protein</fullName>
    </submittedName>
</protein>
<sequence length="303" mass="34437">MRIKGVGHLMLLGGLFVSHVIGLPMNGHESHQGDVGIDIVTIPMPVNPMADEEKRKAEALERYDIVKEWLGTLIPKGLELGQPELVYTPAEEPFKVWKEQIGLANKLLNKLKERQKKRKGNPPFKAYDVIRKNNHMKQFCEALKPFLELMIEVLQYLKDRSKPVCKVFSRKASLANELWKTQEHLFKVQLSCLEILPNADDVTYAFIREFFATSLDKAIAAELEQNDKLTKKIKTILTRSDLPAHDAPLTMTNLALNHPRLTTIHRISRHVENILATGGRLDDRAELSKNEALKVTDLLTDNP</sequence>
<comment type="caution">
    <text evidence="2">The sequence shown here is derived from an EMBL/GenBank/DDBJ whole genome shotgun (WGS) entry which is preliminary data.</text>
</comment>
<keyword evidence="1" id="KW-0732">Signal</keyword>
<evidence type="ECO:0000256" key="1">
    <source>
        <dbReference type="SAM" id="SignalP"/>
    </source>
</evidence>
<dbReference type="AlphaFoldDB" id="A0A507BZZ6"/>
<evidence type="ECO:0000313" key="2">
    <source>
        <dbReference type="EMBL" id="TPX31326.1"/>
    </source>
</evidence>
<feature type="signal peptide" evidence="1">
    <location>
        <begin position="1"/>
        <end position="22"/>
    </location>
</feature>
<feature type="chain" id="PRO_5021201533" evidence="1">
    <location>
        <begin position="23"/>
        <end position="303"/>
    </location>
</feature>
<reference evidence="2 3" key="1">
    <citation type="journal article" date="2019" name="Sci. Rep.">
        <title>Comparative genomics of chytrid fungi reveal insights into the obligate biotrophic and pathogenic lifestyle of Synchytrium endobioticum.</title>
        <authorList>
            <person name="van de Vossenberg B.T.L.H."/>
            <person name="Warris S."/>
            <person name="Nguyen H.D.T."/>
            <person name="van Gent-Pelzer M.P.E."/>
            <person name="Joly D.L."/>
            <person name="van de Geest H.C."/>
            <person name="Bonants P.J.M."/>
            <person name="Smith D.S."/>
            <person name="Levesque C.A."/>
            <person name="van der Lee T.A.J."/>
        </authorList>
    </citation>
    <scope>NUCLEOTIDE SEQUENCE [LARGE SCALE GENOMIC DNA]</scope>
    <source>
        <strain evidence="2 3">MB42</strain>
    </source>
</reference>
<organism evidence="2 3">
    <name type="scientific">Synchytrium endobioticum</name>
    <dbReference type="NCBI Taxonomy" id="286115"/>
    <lineage>
        <taxon>Eukaryota</taxon>
        <taxon>Fungi</taxon>
        <taxon>Fungi incertae sedis</taxon>
        <taxon>Chytridiomycota</taxon>
        <taxon>Chytridiomycota incertae sedis</taxon>
        <taxon>Chytridiomycetes</taxon>
        <taxon>Synchytriales</taxon>
        <taxon>Synchytriaceae</taxon>
        <taxon>Synchytrium</taxon>
    </lineage>
</organism>
<proteinExistence type="predicted"/>
<gene>
    <name evidence="2" type="ORF">SeMB42_g07779</name>
</gene>
<name>A0A507BZZ6_9FUNG</name>
<evidence type="ECO:0000313" key="3">
    <source>
        <dbReference type="Proteomes" id="UP000317494"/>
    </source>
</evidence>
<keyword evidence="3" id="KW-1185">Reference proteome</keyword>
<dbReference type="Proteomes" id="UP000317494">
    <property type="component" value="Unassembled WGS sequence"/>
</dbReference>
<dbReference type="VEuPathDB" id="FungiDB:SeMB42_g07779"/>
<dbReference type="EMBL" id="QEAN01000623">
    <property type="protein sequence ID" value="TPX31326.1"/>
    <property type="molecule type" value="Genomic_DNA"/>
</dbReference>
<accession>A0A507BZZ6</accession>